<feature type="domain" description="Cyclic nucleotide-binding" evidence="1">
    <location>
        <begin position="29"/>
        <end position="117"/>
    </location>
</feature>
<dbReference type="EMBL" id="QNUE01000017">
    <property type="protein sequence ID" value="REC65222.1"/>
    <property type="molecule type" value="Genomic_DNA"/>
</dbReference>
<dbReference type="Proteomes" id="UP000256769">
    <property type="component" value="Unassembled WGS sequence"/>
</dbReference>
<dbReference type="InterPro" id="IPR014710">
    <property type="entry name" value="RmlC-like_jellyroll"/>
</dbReference>
<dbReference type="RefSeq" id="WP_115963156.1">
    <property type="nucleotide sequence ID" value="NZ_CBCRVL010000015.1"/>
</dbReference>
<comment type="caution">
    <text evidence="2">The sequence shown here is derived from an EMBL/GenBank/DDBJ whole genome shotgun (WGS) entry which is preliminary data.</text>
</comment>
<proteinExistence type="predicted"/>
<dbReference type="SUPFAM" id="SSF51206">
    <property type="entry name" value="cAMP-binding domain-like"/>
    <property type="match status" value="1"/>
</dbReference>
<name>A0A3D9CHK9_9FLAO</name>
<organism evidence="2 3">
    <name type="scientific">Chryseobacterium flavum</name>
    <dbReference type="NCBI Taxonomy" id="415851"/>
    <lineage>
        <taxon>Bacteria</taxon>
        <taxon>Pseudomonadati</taxon>
        <taxon>Bacteroidota</taxon>
        <taxon>Flavobacteriia</taxon>
        <taxon>Flavobacteriales</taxon>
        <taxon>Weeksellaceae</taxon>
        <taxon>Chryseobacterium group</taxon>
        <taxon>Chryseobacterium</taxon>
    </lineage>
</organism>
<dbReference type="CDD" id="cd00038">
    <property type="entry name" value="CAP_ED"/>
    <property type="match status" value="1"/>
</dbReference>
<evidence type="ECO:0000313" key="3">
    <source>
        <dbReference type="Proteomes" id="UP000256769"/>
    </source>
</evidence>
<dbReference type="Gene3D" id="2.60.120.10">
    <property type="entry name" value="Jelly Rolls"/>
    <property type="match status" value="1"/>
</dbReference>
<dbReference type="OrthoDB" id="1092431at2"/>
<dbReference type="Pfam" id="PF00027">
    <property type="entry name" value="cNMP_binding"/>
    <property type="match status" value="1"/>
</dbReference>
<gene>
    <name evidence="2" type="ORF">DRF59_17375</name>
</gene>
<evidence type="ECO:0000259" key="1">
    <source>
        <dbReference type="Pfam" id="PF00027"/>
    </source>
</evidence>
<dbReference type="InterPro" id="IPR018490">
    <property type="entry name" value="cNMP-bd_dom_sf"/>
</dbReference>
<evidence type="ECO:0000313" key="2">
    <source>
        <dbReference type="EMBL" id="REC65222.1"/>
    </source>
</evidence>
<reference evidence="2 3" key="1">
    <citation type="journal article" date="2007" name="Int. J. Syst. Evol. Microbiol.">
        <title>Chryseobacterium flavum sp. nov., isolated from polluted soil.</title>
        <authorList>
            <person name="Zhou Y."/>
            <person name="Dong J."/>
            <person name="Wang X."/>
            <person name="Huang X."/>
            <person name="Zhang K.Y."/>
            <person name="Zhang Y.Q."/>
            <person name="Guo Y.F."/>
            <person name="Lai R."/>
            <person name="Li W.J."/>
        </authorList>
    </citation>
    <scope>NUCLEOTIDE SEQUENCE [LARGE SCALE GENOMIC DNA]</scope>
    <source>
        <strain evidence="2 3">KCTC 12877</strain>
    </source>
</reference>
<dbReference type="AlphaFoldDB" id="A0A3D9CHK9"/>
<sequence length="194" mass="22627">METLLKNILQHVKLSPEEINLCKSFWTEKTLRKGEFLLRNGEVCRHDSYVLSGVLKAFCINSENGNEEILFLAIDHWWATDIASFSRQKASIYNIQAVEKTTLLQISHSSFQKMLEKIPSLEKYFRIILEGYLGTLEKRVVFNHMYKAEQKYYDFLETYPDIAARVPQYLIASYLGVSAEFISRIRKKNNNKSS</sequence>
<dbReference type="InterPro" id="IPR000595">
    <property type="entry name" value="cNMP-bd_dom"/>
</dbReference>
<accession>A0A3D9CHK9</accession>
<keyword evidence="3" id="KW-1185">Reference proteome</keyword>
<protein>
    <submittedName>
        <fullName evidence="2">Crp/Fnr family transcriptional regulator</fullName>
    </submittedName>
</protein>